<sequence length="390" mass="43822">MKHFGYTDSWYYDSMTDVYKIIKETCSHDPLIMEQKARLSSAFFFLCLLTLLPEVHNGEKIEVSSSPTKLFVFGDSYADTGNNPYTAVCWNEPYGVTFPGRPSGRFSNGRVLTDFIARYMGIKSPVPYRRWKLGGTNLHKNGLNFAYGGTGVFTTYLEGPNMTTQINDFEQLIERRVYTKQELTNSFAHVSLAGNDYTTFDFNDDPQKNLTAFTQSVVSQLVLNLRRIYELGVGRISVIAVPPFGCFPTVTSYKMCNDSLNSVSTFHNDLLKEAVEKLNNEIAADRSTYVILDLYSEFMAAFNVQDSPPGIPRFENPLVECCRGTTNESSCGVVGEDGANEYTVCKNPKGSFFWDQMHPTQAGWIYVFPNLTSSLNTLLFPRGQPSYAAI</sequence>
<dbReference type="Proteomes" id="UP001152523">
    <property type="component" value="Unassembled WGS sequence"/>
</dbReference>
<reference evidence="5" key="1">
    <citation type="submission" date="2022-07" db="EMBL/GenBank/DDBJ databases">
        <authorList>
            <person name="Macas J."/>
            <person name="Novak P."/>
            <person name="Neumann P."/>
        </authorList>
    </citation>
    <scope>NUCLEOTIDE SEQUENCE</scope>
</reference>
<dbReference type="Pfam" id="PF00657">
    <property type="entry name" value="Lipase_GDSL"/>
    <property type="match status" value="1"/>
</dbReference>
<keyword evidence="4" id="KW-0443">Lipid metabolism</keyword>
<dbReference type="GO" id="GO:0016788">
    <property type="term" value="F:hydrolase activity, acting on ester bonds"/>
    <property type="evidence" value="ECO:0007669"/>
    <property type="project" value="InterPro"/>
</dbReference>
<evidence type="ECO:0000256" key="3">
    <source>
        <dbReference type="ARBA" id="ARBA00022963"/>
    </source>
</evidence>
<dbReference type="EMBL" id="CAMAPF010001220">
    <property type="protein sequence ID" value="CAH9148699.1"/>
    <property type="molecule type" value="Genomic_DNA"/>
</dbReference>
<evidence type="ECO:0000256" key="4">
    <source>
        <dbReference type="ARBA" id="ARBA00023098"/>
    </source>
</evidence>
<protein>
    <submittedName>
        <fullName evidence="5">Uncharacterized protein</fullName>
    </submittedName>
</protein>
<dbReference type="PANTHER" id="PTHR46020:SF4">
    <property type="entry name" value="OS04G0650200 PROTEIN"/>
    <property type="match status" value="1"/>
</dbReference>
<evidence type="ECO:0000313" key="5">
    <source>
        <dbReference type="EMBL" id="CAH9148699.1"/>
    </source>
</evidence>
<evidence type="ECO:0000256" key="1">
    <source>
        <dbReference type="ARBA" id="ARBA00008668"/>
    </source>
</evidence>
<dbReference type="InterPro" id="IPR001087">
    <property type="entry name" value="GDSL"/>
</dbReference>
<keyword evidence="6" id="KW-1185">Reference proteome</keyword>
<dbReference type="PANTHER" id="PTHR46020">
    <property type="entry name" value="OSJNBB0059K02.9 PROTEIN"/>
    <property type="match status" value="1"/>
</dbReference>
<dbReference type="Gene3D" id="3.40.50.1110">
    <property type="entry name" value="SGNH hydrolase"/>
    <property type="match status" value="1"/>
</dbReference>
<dbReference type="AlphaFoldDB" id="A0AAV0GMF1"/>
<gene>
    <name evidence="5" type="ORF">CEPIT_LOCUS44710</name>
</gene>
<evidence type="ECO:0000256" key="2">
    <source>
        <dbReference type="ARBA" id="ARBA00022801"/>
    </source>
</evidence>
<organism evidence="5 6">
    <name type="scientific">Cuscuta epithymum</name>
    <dbReference type="NCBI Taxonomy" id="186058"/>
    <lineage>
        <taxon>Eukaryota</taxon>
        <taxon>Viridiplantae</taxon>
        <taxon>Streptophyta</taxon>
        <taxon>Embryophyta</taxon>
        <taxon>Tracheophyta</taxon>
        <taxon>Spermatophyta</taxon>
        <taxon>Magnoliopsida</taxon>
        <taxon>eudicotyledons</taxon>
        <taxon>Gunneridae</taxon>
        <taxon>Pentapetalae</taxon>
        <taxon>asterids</taxon>
        <taxon>lamiids</taxon>
        <taxon>Solanales</taxon>
        <taxon>Convolvulaceae</taxon>
        <taxon>Cuscuteae</taxon>
        <taxon>Cuscuta</taxon>
        <taxon>Cuscuta subgen. Cuscuta</taxon>
    </lineage>
</organism>
<keyword evidence="3" id="KW-0442">Lipid degradation</keyword>
<accession>A0AAV0GMF1</accession>
<name>A0AAV0GMF1_9ASTE</name>
<proteinExistence type="inferred from homology"/>
<keyword evidence="2" id="KW-0378">Hydrolase</keyword>
<comment type="similarity">
    <text evidence="1">Belongs to the 'GDSL' lipolytic enzyme family.</text>
</comment>
<dbReference type="GO" id="GO:0016042">
    <property type="term" value="P:lipid catabolic process"/>
    <property type="evidence" value="ECO:0007669"/>
    <property type="project" value="UniProtKB-KW"/>
</dbReference>
<evidence type="ECO:0000313" key="6">
    <source>
        <dbReference type="Proteomes" id="UP001152523"/>
    </source>
</evidence>
<dbReference type="SUPFAM" id="SSF52266">
    <property type="entry name" value="SGNH hydrolase"/>
    <property type="match status" value="1"/>
</dbReference>
<dbReference type="InterPro" id="IPR036514">
    <property type="entry name" value="SGNH_hydro_sf"/>
</dbReference>
<comment type="caution">
    <text evidence="5">The sequence shown here is derived from an EMBL/GenBank/DDBJ whole genome shotgun (WGS) entry which is preliminary data.</text>
</comment>